<proteinExistence type="predicted"/>
<name>A0A5J4SPB5_9ZZZZ</name>
<comment type="caution">
    <text evidence="2">The sequence shown here is derived from an EMBL/GenBank/DDBJ whole genome shotgun (WGS) entry which is preliminary data.</text>
</comment>
<dbReference type="EMBL" id="SNRY01000112">
    <property type="protein sequence ID" value="KAA6346935.1"/>
    <property type="molecule type" value="Genomic_DNA"/>
</dbReference>
<reference evidence="2" key="1">
    <citation type="submission" date="2019-03" db="EMBL/GenBank/DDBJ databases">
        <title>Single cell metagenomics reveals metabolic interactions within the superorganism composed of flagellate Streblomastix strix and complex community of Bacteroidetes bacteria on its surface.</title>
        <authorList>
            <person name="Treitli S.C."/>
            <person name="Kolisko M."/>
            <person name="Husnik F."/>
            <person name="Keeling P."/>
            <person name="Hampl V."/>
        </authorList>
    </citation>
    <scope>NUCLEOTIDE SEQUENCE</scope>
    <source>
        <strain evidence="2">STM</strain>
    </source>
</reference>
<organism evidence="2">
    <name type="scientific">termite gut metagenome</name>
    <dbReference type="NCBI Taxonomy" id="433724"/>
    <lineage>
        <taxon>unclassified sequences</taxon>
        <taxon>metagenomes</taxon>
        <taxon>organismal metagenomes</taxon>
    </lineage>
</organism>
<evidence type="ECO:0000313" key="1">
    <source>
        <dbReference type="EMBL" id="KAA6345989.1"/>
    </source>
</evidence>
<dbReference type="AlphaFoldDB" id="A0A5J4SPB5"/>
<protein>
    <submittedName>
        <fullName evidence="2">Uncharacterized protein</fullName>
    </submittedName>
</protein>
<gene>
    <name evidence="2" type="ORF">EZS27_005569</name>
    <name evidence="1" type="ORF">EZS27_006469</name>
</gene>
<evidence type="ECO:0000313" key="2">
    <source>
        <dbReference type="EMBL" id="KAA6346935.1"/>
    </source>
</evidence>
<dbReference type="EMBL" id="SNRY01000147">
    <property type="protein sequence ID" value="KAA6345989.1"/>
    <property type="molecule type" value="Genomic_DNA"/>
</dbReference>
<sequence>MYLQRRDIENNLYERLQKQSLEMFQRLSGNIWTDYNEHDPGITLSDVLNYALFELKYRTGFEFKEYLGNPVNGELCYEDVGLLPGSEVFDSPVVTPHDYKLLIEKHLKEKIKECEVSLSENRCYVIKVEVTEGTNPETVRESVMKLYHRHRNLGENLEEVTVKNKIDSKNNKYSYAGHDLVYQQEEEQTTVSQRVWAKEYRSVQYDLPNCYGIGESGLPTGASEERRIAALQLKAYLLIFDYMLSGTEQQIRNIHRLQELSGEIPAGFSCNINIKELEALLDKDKSEKTEVFNTEETEQKKSAYFNFLDGIYGEDTQIFFPNLLLAEANRYRAKLIRQLPYLNTRRFSSFDLTDEHLSSLPAIKQLLSEVLEHSQKQETSLINPERKFSDHNIKLIDNKTFYQKVHKTVNVAFFAEGENVKDEQRFQKIPRISLRKDDEQTLCATVKRYLKVFEYDMPEELLEHGRNPENYRIRQYELSDHITKGYNLLYRCPGKNYWANLAGFSNKEKLIETANSLWRFLKKVYHATVSFYVVEHILLLDDITDTESRTGKFHRLSLIIPHWAKSFYRENEGFSYQRLVEDRLPAHLDVRFYEFEEERIYRFEKLYFQWRKAWTEEYMKTDRPKVRALSAGIRSML</sequence>
<accession>A0A5J4SPB5</accession>